<name>A0A5N8XSN8_9ACTN</name>
<keyword evidence="2" id="KW-1185">Reference proteome</keyword>
<sequence>MTNSLVHLPGEVRVHARLAGSPLLTPVAFGEGRRFGLWDLASLTEGALGTCVGPGSLTVSAEKQLRLRRVRQGAPTRGTRSTA</sequence>
<dbReference type="Proteomes" id="UP000400924">
    <property type="component" value="Unassembled WGS sequence"/>
</dbReference>
<protein>
    <submittedName>
        <fullName evidence="1">Uncharacterized protein</fullName>
    </submittedName>
</protein>
<evidence type="ECO:0000313" key="1">
    <source>
        <dbReference type="EMBL" id="MPY62421.1"/>
    </source>
</evidence>
<evidence type="ECO:0000313" key="2">
    <source>
        <dbReference type="Proteomes" id="UP000400924"/>
    </source>
</evidence>
<dbReference type="EMBL" id="VJZC01000410">
    <property type="protein sequence ID" value="MPY62421.1"/>
    <property type="molecule type" value="Genomic_DNA"/>
</dbReference>
<proteinExistence type="predicted"/>
<reference evidence="1 2" key="1">
    <citation type="submission" date="2019-07" db="EMBL/GenBank/DDBJ databases">
        <title>New species of Amycolatopsis and Streptomyces.</title>
        <authorList>
            <person name="Duangmal K."/>
            <person name="Teo W.F.A."/>
            <person name="Lipun K."/>
        </authorList>
    </citation>
    <scope>NUCLEOTIDE SEQUENCE [LARGE SCALE GENOMIC DNA]</scope>
    <source>
        <strain evidence="1 2">NBRC 106415</strain>
    </source>
</reference>
<accession>A0A5N8XSN8</accession>
<comment type="caution">
    <text evidence="1">The sequence shown here is derived from an EMBL/GenBank/DDBJ whole genome shotgun (WGS) entry which is preliminary data.</text>
</comment>
<gene>
    <name evidence="1" type="ORF">FNH08_36320</name>
</gene>
<dbReference type="AlphaFoldDB" id="A0A5N8XSN8"/>
<organism evidence="1 2">
    <name type="scientific">Streptomyces spongiae</name>
    <dbReference type="NCBI Taxonomy" id="565072"/>
    <lineage>
        <taxon>Bacteria</taxon>
        <taxon>Bacillati</taxon>
        <taxon>Actinomycetota</taxon>
        <taxon>Actinomycetes</taxon>
        <taxon>Kitasatosporales</taxon>
        <taxon>Streptomycetaceae</taxon>
        <taxon>Streptomyces</taxon>
    </lineage>
</organism>